<dbReference type="EMBL" id="CAUYUJ010010276">
    <property type="protein sequence ID" value="CAK0828966.1"/>
    <property type="molecule type" value="Genomic_DNA"/>
</dbReference>
<organism evidence="1 2">
    <name type="scientific">Prorocentrum cordatum</name>
    <dbReference type="NCBI Taxonomy" id="2364126"/>
    <lineage>
        <taxon>Eukaryota</taxon>
        <taxon>Sar</taxon>
        <taxon>Alveolata</taxon>
        <taxon>Dinophyceae</taxon>
        <taxon>Prorocentrales</taxon>
        <taxon>Prorocentraceae</taxon>
        <taxon>Prorocentrum</taxon>
    </lineage>
</organism>
<protein>
    <submittedName>
        <fullName evidence="1">Uncharacterized protein</fullName>
    </submittedName>
</protein>
<comment type="caution">
    <text evidence="1">The sequence shown here is derived from an EMBL/GenBank/DDBJ whole genome shotgun (WGS) entry which is preliminary data.</text>
</comment>
<dbReference type="InterPro" id="IPR028082">
    <property type="entry name" value="Peripla_BP_I"/>
</dbReference>
<evidence type="ECO:0000313" key="1">
    <source>
        <dbReference type="EMBL" id="CAK0828966.1"/>
    </source>
</evidence>
<gene>
    <name evidence="1" type="ORF">PCOR1329_LOCUS28058</name>
</gene>
<dbReference type="SUPFAM" id="SSF53822">
    <property type="entry name" value="Periplasmic binding protein-like I"/>
    <property type="match status" value="1"/>
</dbReference>
<dbReference type="Gene3D" id="3.40.50.2300">
    <property type="match status" value="1"/>
</dbReference>
<feature type="non-terminal residue" evidence="1">
    <location>
        <position position="135"/>
    </location>
</feature>
<keyword evidence="2" id="KW-1185">Reference proteome</keyword>
<proteinExistence type="predicted"/>
<name>A0ABN9SBI5_9DINO</name>
<reference evidence="1" key="1">
    <citation type="submission" date="2023-10" db="EMBL/GenBank/DDBJ databases">
        <authorList>
            <person name="Chen Y."/>
            <person name="Shah S."/>
            <person name="Dougan E. K."/>
            <person name="Thang M."/>
            <person name="Chan C."/>
        </authorList>
    </citation>
    <scope>NUCLEOTIDE SEQUENCE [LARGE SCALE GENOMIC DNA]</scope>
</reference>
<evidence type="ECO:0000313" key="2">
    <source>
        <dbReference type="Proteomes" id="UP001189429"/>
    </source>
</evidence>
<accession>A0ABN9SBI5</accession>
<dbReference type="Proteomes" id="UP001189429">
    <property type="component" value="Unassembled WGS sequence"/>
</dbReference>
<sequence length="135" mass="14652">FRLEEFRILRGVPCTPAQVLPRGMKTTGAPLRLTWAALAVCGVASGHLGTGTGHHDGHEIWLTALLPFTGGEWDVGISARVGGEIMLDEINQHPHLLPGYELKVVWQDGMCDDSVATPLFIQNVFEQKYTAFAAG</sequence>
<feature type="non-terminal residue" evidence="1">
    <location>
        <position position="1"/>
    </location>
</feature>